<dbReference type="AlphaFoldDB" id="A0A7C5U534"/>
<dbReference type="PANTHER" id="PTHR43297">
    <property type="entry name" value="OLIGOPEPTIDE TRANSPORT ATP-BINDING PROTEIN APPD"/>
    <property type="match status" value="1"/>
</dbReference>
<sequence length="328" mass="36674">MVKFLKILEVSNLAVYYETTEGIVKAVDGVSFELKKGEVLGIVGESGSGKSTLAFTITKLLPKNARIVNGNVWLYPEKIDLLKIPNDYMRKIRGRRIGMIFQDPMTYLNPVFKIGHQIAESIVFHYGVSWKEAKQRAIELMEKLKIPDATNVASRYPHQLSGGMKQRVMTAIAISCNPEILIADEPTTALDVTVQAEVLAMLKSLIRDMQMSLILITHDLGIVAEICDRVMIMYAGKIVEVGDVYSLYKDPKHPYTVGLLNAVPSIKSERATVATIDGTIPNLINPPQGCRFHPRCRYVWDKCKNMEPPLIHFGENRAAACWLLSEAQ</sequence>
<keyword evidence="4" id="KW-0997">Cell inner membrane</keyword>
<dbReference type="EMBL" id="DRXS01000181">
    <property type="protein sequence ID" value="HHR40834.1"/>
    <property type="molecule type" value="Genomic_DNA"/>
</dbReference>
<dbReference type="GO" id="GO:0005886">
    <property type="term" value="C:plasma membrane"/>
    <property type="evidence" value="ECO:0007669"/>
    <property type="project" value="UniProtKB-SubCell"/>
</dbReference>
<evidence type="ECO:0000256" key="7">
    <source>
        <dbReference type="ARBA" id="ARBA00022967"/>
    </source>
</evidence>
<keyword evidence="6 10" id="KW-0067">ATP-binding</keyword>
<evidence type="ECO:0000256" key="6">
    <source>
        <dbReference type="ARBA" id="ARBA00022840"/>
    </source>
</evidence>
<keyword evidence="7" id="KW-1278">Translocase</keyword>
<protein>
    <submittedName>
        <fullName evidence="10">ABC transporter ATP-binding protein</fullName>
    </submittedName>
</protein>
<dbReference type="InterPro" id="IPR050388">
    <property type="entry name" value="ABC_Ni/Peptide_Import"/>
</dbReference>
<evidence type="ECO:0000256" key="1">
    <source>
        <dbReference type="ARBA" id="ARBA00004202"/>
    </source>
</evidence>
<name>A0A7C5U534_CALS0</name>
<feature type="domain" description="ABC transporter" evidence="9">
    <location>
        <begin position="8"/>
        <end position="260"/>
    </location>
</feature>
<dbReference type="InterPro" id="IPR027417">
    <property type="entry name" value="P-loop_NTPase"/>
</dbReference>
<organism evidence="10">
    <name type="scientific">Caldiarchaeum subterraneum</name>
    <dbReference type="NCBI Taxonomy" id="311458"/>
    <lineage>
        <taxon>Archaea</taxon>
        <taxon>Nitrososphaerota</taxon>
        <taxon>Candidatus Caldarchaeales</taxon>
        <taxon>Candidatus Caldarchaeaceae</taxon>
        <taxon>Candidatus Caldarchaeum</taxon>
    </lineage>
</organism>
<dbReference type="NCBIfam" id="TIGR01727">
    <property type="entry name" value="oligo_HPY"/>
    <property type="match status" value="1"/>
</dbReference>
<dbReference type="SMART" id="SM00382">
    <property type="entry name" value="AAA"/>
    <property type="match status" value="1"/>
</dbReference>
<reference evidence="10" key="1">
    <citation type="journal article" date="2020" name="mSystems">
        <title>Genome- and Community-Level Interaction Insights into Carbon Utilization and Element Cycling Functions of Hydrothermarchaeota in Hydrothermal Sediment.</title>
        <authorList>
            <person name="Zhou Z."/>
            <person name="Liu Y."/>
            <person name="Xu W."/>
            <person name="Pan J."/>
            <person name="Luo Z.H."/>
            <person name="Li M."/>
        </authorList>
    </citation>
    <scope>NUCLEOTIDE SEQUENCE [LARGE SCALE GENOMIC DNA]</scope>
    <source>
        <strain evidence="10">SpSt-1084</strain>
    </source>
</reference>
<dbReference type="CDD" id="cd03257">
    <property type="entry name" value="ABC_NikE_OppD_transporters"/>
    <property type="match status" value="1"/>
</dbReference>
<evidence type="ECO:0000256" key="4">
    <source>
        <dbReference type="ARBA" id="ARBA00022519"/>
    </source>
</evidence>
<dbReference type="Gene3D" id="3.40.50.300">
    <property type="entry name" value="P-loop containing nucleotide triphosphate hydrolases"/>
    <property type="match status" value="1"/>
</dbReference>
<keyword evidence="2" id="KW-0813">Transport</keyword>
<dbReference type="FunFam" id="3.40.50.300:FF:000016">
    <property type="entry name" value="Oligopeptide ABC transporter ATP-binding component"/>
    <property type="match status" value="1"/>
</dbReference>
<dbReference type="InterPro" id="IPR003439">
    <property type="entry name" value="ABC_transporter-like_ATP-bd"/>
</dbReference>
<dbReference type="SUPFAM" id="SSF52540">
    <property type="entry name" value="P-loop containing nucleoside triphosphate hydrolases"/>
    <property type="match status" value="1"/>
</dbReference>
<dbReference type="Pfam" id="PF08352">
    <property type="entry name" value="oligo_HPY"/>
    <property type="match status" value="1"/>
</dbReference>
<comment type="caution">
    <text evidence="10">The sequence shown here is derived from an EMBL/GenBank/DDBJ whole genome shotgun (WGS) entry which is preliminary data.</text>
</comment>
<dbReference type="GO" id="GO:0015833">
    <property type="term" value="P:peptide transport"/>
    <property type="evidence" value="ECO:0007669"/>
    <property type="project" value="InterPro"/>
</dbReference>
<dbReference type="GO" id="GO:0005524">
    <property type="term" value="F:ATP binding"/>
    <property type="evidence" value="ECO:0007669"/>
    <property type="project" value="UniProtKB-KW"/>
</dbReference>
<dbReference type="Pfam" id="PF00005">
    <property type="entry name" value="ABC_tran"/>
    <property type="match status" value="1"/>
</dbReference>
<keyword evidence="8" id="KW-0472">Membrane</keyword>
<accession>A0A7C5U534</accession>
<evidence type="ECO:0000259" key="9">
    <source>
        <dbReference type="PROSITE" id="PS50893"/>
    </source>
</evidence>
<evidence type="ECO:0000256" key="8">
    <source>
        <dbReference type="ARBA" id="ARBA00023136"/>
    </source>
</evidence>
<dbReference type="PANTHER" id="PTHR43297:SF14">
    <property type="entry name" value="ATPASE AAA-TYPE CORE DOMAIN-CONTAINING PROTEIN"/>
    <property type="match status" value="1"/>
</dbReference>
<gene>
    <name evidence="10" type="ORF">ENM42_03290</name>
</gene>
<comment type="subcellular location">
    <subcellularLocation>
        <location evidence="1">Cell membrane</location>
        <topology evidence="1">Peripheral membrane protein</topology>
    </subcellularLocation>
</comment>
<evidence type="ECO:0000256" key="3">
    <source>
        <dbReference type="ARBA" id="ARBA00022475"/>
    </source>
</evidence>
<dbReference type="InterPro" id="IPR013563">
    <property type="entry name" value="Oligopep_ABC_C"/>
</dbReference>
<evidence type="ECO:0000256" key="2">
    <source>
        <dbReference type="ARBA" id="ARBA00022448"/>
    </source>
</evidence>
<evidence type="ECO:0000313" key="10">
    <source>
        <dbReference type="EMBL" id="HHR40834.1"/>
    </source>
</evidence>
<proteinExistence type="predicted"/>
<dbReference type="PROSITE" id="PS50893">
    <property type="entry name" value="ABC_TRANSPORTER_2"/>
    <property type="match status" value="1"/>
</dbReference>
<keyword evidence="5" id="KW-0547">Nucleotide-binding</keyword>
<keyword evidence="3" id="KW-1003">Cell membrane</keyword>
<dbReference type="InterPro" id="IPR003593">
    <property type="entry name" value="AAA+_ATPase"/>
</dbReference>
<evidence type="ECO:0000256" key="5">
    <source>
        <dbReference type="ARBA" id="ARBA00022741"/>
    </source>
</evidence>
<dbReference type="GO" id="GO:0016887">
    <property type="term" value="F:ATP hydrolysis activity"/>
    <property type="evidence" value="ECO:0007669"/>
    <property type="project" value="InterPro"/>
</dbReference>